<accession>A0A1G2CG54</accession>
<protein>
    <submittedName>
        <fullName evidence="2">Uncharacterized protein</fullName>
    </submittedName>
</protein>
<evidence type="ECO:0000313" key="3">
    <source>
        <dbReference type="Proteomes" id="UP000178880"/>
    </source>
</evidence>
<evidence type="ECO:0000256" key="1">
    <source>
        <dbReference type="SAM" id="Phobius"/>
    </source>
</evidence>
<dbReference type="AlphaFoldDB" id="A0A1G2CG54"/>
<dbReference type="Proteomes" id="UP000178880">
    <property type="component" value="Unassembled WGS sequence"/>
</dbReference>
<organism evidence="2 3">
    <name type="scientific">Candidatus Liptonbacteria bacterium RIFCSPLOWO2_01_FULL_52_25</name>
    <dbReference type="NCBI Taxonomy" id="1798650"/>
    <lineage>
        <taxon>Bacteria</taxon>
        <taxon>Candidatus Liptoniibacteriota</taxon>
    </lineage>
</organism>
<gene>
    <name evidence="2" type="ORF">A2945_03490</name>
</gene>
<comment type="caution">
    <text evidence="2">The sequence shown here is derived from an EMBL/GenBank/DDBJ whole genome shotgun (WGS) entry which is preliminary data.</text>
</comment>
<evidence type="ECO:0000313" key="2">
    <source>
        <dbReference type="EMBL" id="OGZ00384.1"/>
    </source>
</evidence>
<name>A0A1G2CG54_9BACT</name>
<feature type="transmembrane region" description="Helical" evidence="1">
    <location>
        <begin position="70"/>
        <end position="89"/>
    </location>
</feature>
<dbReference type="EMBL" id="MHLA01000001">
    <property type="protein sequence ID" value="OGZ00384.1"/>
    <property type="molecule type" value="Genomic_DNA"/>
</dbReference>
<proteinExistence type="predicted"/>
<feature type="transmembrane region" description="Helical" evidence="1">
    <location>
        <begin position="105"/>
        <end position="126"/>
    </location>
</feature>
<feature type="transmembrane region" description="Helical" evidence="1">
    <location>
        <begin position="6"/>
        <end position="24"/>
    </location>
</feature>
<keyword evidence="1" id="KW-0812">Transmembrane</keyword>
<sequence>METSIFLAKVLGLVSAISALAVMVRYKESLTMEEEAAERPSSVYASGFLILIGGVLLVVSHSVWVWDWRLVITILSWMVLLKGLGRIFFPNSVKSMIAKKKTHRAFILGEAVVFLVGLYLLYYSFIVYY</sequence>
<feature type="transmembrane region" description="Helical" evidence="1">
    <location>
        <begin position="44"/>
        <end position="64"/>
    </location>
</feature>
<keyword evidence="1" id="KW-1133">Transmembrane helix</keyword>
<reference evidence="2 3" key="1">
    <citation type="journal article" date="2016" name="Nat. Commun.">
        <title>Thousands of microbial genomes shed light on interconnected biogeochemical processes in an aquifer system.</title>
        <authorList>
            <person name="Anantharaman K."/>
            <person name="Brown C.T."/>
            <person name="Hug L.A."/>
            <person name="Sharon I."/>
            <person name="Castelle C.J."/>
            <person name="Probst A.J."/>
            <person name="Thomas B.C."/>
            <person name="Singh A."/>
            <person name="Wilkins M.J."/>
            <person name="Karaoz U."/>
            <person name="Brodie E.L."/>
            <person name="Williams K.H."/>
            <person name="Hubbard S.S."/>
            <person name="Banfield J.F."/>
        </authorList>
    </citation>
    <scope>NUCLEOTIDE SEQUENCE [LARGE SCALE GENOMIC DNA]</scope>
</reference>
<keyword evidence="1" id="KW-0472">Membrane</keyword>